<keyword evidence="7" id="KW-1185">Reference proteome</keyword>
<keyword evidence="1" id="KW-0646">Protease inhibitor</keyword>
<evidence type="ECO:0000256" key="3">
    <source>
        <dbReference type="ARBA" id="ARBA00023157"/>
    </source>
</evidence>
<dbReference type="EMBL" id="KE125011">
    <property type="protein sequence ID" value="EPB73006.1"/>
    <property type="molecule type" value="Genomic_DNA"/>
</dbReference>
<evidence type="ECO:0000259" key="5">
    <source>
        <dbReference type="PROSITE" id="PS50279"/>
    </source>
</evidence>
<feature type="domain" description="BPTI/Kunitz inhibitor" evidence="5">
    <location>
        <begin position="474"/>
        <end position="524"/>
    </location>
</feature>
<dbReference type="SMART" id="SM00131">
    <property type="entry name" value="KU"/>
    <property type="match status" value="2"/>
</dbReference>
<sequence>MTKQCELFFFSGDGGNENRFLKKQKCERLCVGKKNKKQSTPVATTTMGTRPATRTFQELHSTQSLPMSSTTSTPTSEEPHIPEPEPSPAVPSVAPVEATTAEPFPTLINVPREFVPPFPQFTLLPADNAPNTPSPQNHPQKVLTEPPPNGAESIDSIFERLMTSSPAPPIVTAAPAPPSPIKEIGKSHSTFGVPPELIFAANGGGSGLPGFVATAAPAQKGPGLWRTRSPPSEMPILPVVAVTKEPTVNMPRHESGLASLTDTYSPYNPTGLTATQPQLPPAVIYVPNPNASPNSAPVTSQEVRNITGQYSGLSTDVVASPGFSQYVNAQNPGLAHKSEWVEHGIRAFQQVMQQHLTSTMAPFGAEFVPNTAPDIIAETPVPAEKAPLTGMQQPELPVVATLPQIAPTVMQEVESAPAQPDKTLNASDVWPCHAPIFDDVVIMCALEEVTCPKGSFCQIGDGQSICCPVLAANCFLAQDAGFGVESSHRWSFDASSSDCVSFIYNGYGGNQNNFLSRRDCESACKMTRPCDEPVSSGYGNKFISRFFYSREYGQCLHFVYSGEGGNTNNFPNLRECMKTCMPDSPQFKSHPPNNEPTLAFAFISRPICPHGDVATNGGVPVLCDAATGYDLMYKRRLLMNDSPLESSEESDLP</sequence>
<dbReference type="PROSITE" id="PS50279">
    <property type="entry name" value="BPTI_KUNITZ_2"/>
    <property type="match status" value="3"/>
</dbReference>
<dbReference type="InterPro" id="IPR050098">
    <property type="entry name" value="TFPI/VKTCI-like"/>
</dbReference>
<gene>
    <name evidence="6" type="ORF">ANCCEY_07897</name>
</gene>
<dbReference type="GO" id="GO:0005615">
    <property type="term" value="C:extracellular space"/>
    <property type="evidence" value="ECO:0007669"/>
    <property type="project" value="TreeGrafter"/>
</dbReference>
<feature type="compositionally biased region" description="Polar residues" evidence="4">
    <location>
        <begin position="56"/>
        <end position="67"/>
    </location>
</feature>
<feature type="domain" description="BPTI/Kunitz inhibitor" evidence="5">
    <location>
        <begin position="1"/>
        <end position="30"/>
    </location>
</feature>
<evidence type="ECO:0000256" key="1">
    <source>
        <dbReference type="ARBA" id="ARBA00022690"/>
    </source>
</evidence>
<dbReference type="PANTHER" id="PTHR10083">
    <property type="entry name" value="KUNITZ-TYPE PROTEASE INHIBITOR-RELATED"/>
    <property type="match status" value="1"/>
</dbReference>
<evidence type="ECO:0000256" key="4">
    <source>
        <dbReference type="SAM" id="MobiDB-lite"/>
    </source>
</evidence>
<dbReference type="Gene3D" id="4.10.410.10">
    <property type="entry name" value="Pancreatic trypsin inhibitor Kunitz domain"/>
    <property type="match status" value="3"/>
</dbReference>
<keyword evidence="3" id="KW-1015">Disulfide bond</keyword>
<keyword evidence="2" id="KW-0722">Serine protease inhibitor</keyword>
<evidence type="ECO:0000313" key="7">
    <source>
        <dbReference type="Proteomes" id="UP000054495"/>
    </source>
</evidence>
<organism evidence="6 7">
    <name type="scientific">Ancylostoma ceylanicum</name>
    <dbReference type="NCBI Taxonomy" id="53326"/>
    <lineage>
        <taxon>Eukaryota</taxon>
        <taxon>Metazoa</taxon>
        <taxon>Ecdysozoa</taxon>
        <taxon>Nematoda</taxon>
        <taxon>Chromadorea</taxon>
        <taxon>Rhabditida</taxon>
        <taxon>Rhabditina</taxon>
        <taxon>Rhabditomorpha</taxon>
        <taxon>Strongyloidea</taxon>
        <taxon>Ancylostomatidae</taxon>
        <taxon>Ancylostomatinae</taxon>
        <taxon>Ancylostoma</taxon>
    </lineage>
</organism>
<dbReference type="Pfam" id="PF00014">
    <property type="entry name" value="Kunitz_BPTI"/>
    <property type="match status" value="3"/>
</dbReference>
<dbReference type="InterPro" id="IPR036880">
    <property type="entry name" value="Kunitz_BPTI_sf"/>
</dbReference>
<protein>
    <recommendedName>
        <fullName evidence="5">BPTI/Kunitz inhibitor domain-containing protein</fullName>
    </recommendedName>
</protein>
<feature type="compositionally biased region" description="Polar residues" evidence="4">
    <location>
        <begin position="129"/>
        <end position="139"/>
    </location>
</feature>
<dbReference type="PANTHER" id="PTHR10083:SF374">
    <property type="entry name" value="BPTI_KUNITZ INHIBITOR DOMAIN-CONTAINING PROTEIN"/>
    <property type="match status" value="1"/>
</dbReference>
<name>A0A0D6LSJ4_9BILA</name>
<accession>A0A0D6LSJ4</accession>
<evidence type="ECO:0000256" key="2">
    <source>
        <dbReference type="ARBA" id="ARBA00022900"/>
    </source>
</evidence>
<proteinExistence type="predicted"/>
<feature type="region of interest" description="Disordered" evidence="4">
    <location>
        <begin position="34"/>
        <end position="92"/>
    </location>
</feature>
<feature type="compositionally biased region" description="Low complexity" evidence="4">
    <location>
        <begin position="43"/>
        <end position="55"/>
    </location>
</feature>
<dbReference type="CDD" id="cd22593">
    <property type="entry name" value="Kunitz_conkunitzin"/>
    <property type="match status" value="2"/>
</dbReference>
<dbReference type="GO" id="GO:0004867">
    <property type="term" value="F:serine-type endopeptidase inhibitor activity"/>
    <property type="evidence" value="ECO:0007669"/>
    <property type="project" value="UniProtKB-KW"/>
</dbReference>
<dbReference type="Proteomes" id="UP000054495">
    <property type="component" value="Unassembled WGS sequence"/>
</dbReference>
<reference evidence="6 7" key="1">
    <citation type="submission" date="2013-05" db="EMBL/GenBank/DDBJ databases">
        <title>Draft genome of the parasitic nematode Anyclostoma ceylanicum.</title>
        <authorList>
            <person name="Mitreva M."/>
        </authorList>
    </citation>
    <scope>NUCLEOTIDE SEQUENCE [LARGE SCALE GENOMIC DNA]</scope>
</reference>
<dbReference type="AlphaFoldDB" id="A0A0D6LSJ4"/>
<dbReference type="InterPro" id="IPR002223">
    <property type="entry name" value="Kunitz_BPTI"/>
</dbReference>
<evidence type="ECO:0000313" key="6">
    <source>
        <dbReference type="EMBL" id="EPB73006.1"/>
    </source>
</evidence>
<feature type="region of interest" description="Disordered" evidence="4">
    <location>
        <begin position="125"/>
        <end position="153"/>
    </location>
</feature>
<feature type="domain" description="BPTI/Kunitz inhibitor" evidence="5">
    <location>
        <begin position="530"/>
        <end position="580"/>
    </location>
</feature>
<dbReference type="SUPFAM" id="SSF57362">
    <property type="entry name" value="BPTI-like"/>
    <property type="match status" value="3"/>
</dbReference>